<name>G7NJT6_MACMU</name>
<dbReference type="AlphaFoldDB" id="G7NJT6"/>
<feature type="non-terminal residue" evidence="2">
    <location>
        <position position="62"/>
    </location>
</feature>
<organism evidence="2">
    <name type="scientific">Macaca mulatta</name>
    <name type="common">Rhesus macaque</name>
    <dbReference type="NCBI Taxonomy" id="9544"/>
    <lineage>
        <taxon>Eukaryota</taxon>
        <taxon>Metazoa</taxon>
        <taxon>Chordata</taxon>
        <taxon>Craniata</taxon>
        <taxon>Vertebrata</taxon>
        <taxon>Euteleostomi</taxon>
        <taxon>Mammalia</taxon>
        <taxon>Eutheria</taxon>
        <taxon>Euarchontoglires</taxon>
        <taxon>Primates</taxon>
        <taxon>Haplorrhini</taxon>
        <taxon>Catarrhini</taxon>
        <taxon>Cercopithecidae</taxon>
        <taxon>Cercopithecinae</taxon>
        <taxon>Macaca</taxon>
    </lineage>
</organism>
<dbReference type="Proteomes" id="UP000013456">
    <property type="component" value="Chromosome 17"/>
</dbReference>
<proteinExistence type="predicted"/>
<evidence type="ECO:0000313" key="2">
    <source>
        <dbReference type="EMBL" id="EHH28903.1"/>
    </source>
</evidence>
<accession>G7NJT6</accession>
<protein>
    <submittedName>
        <fullName evidence="2">Uncharacterized protein</fullName>
    </submittedName>
</protein>
<sequence length="62" mass="6765">LWPMPEPQLWPAEQPLGRRKKSIPNGRQTLPVPTNGKANAISRSSDGRTLASFCLVEPLNAA</sequence>
<evidence type="ECO:0000256" key="1">
    <source>
        <dbReference type="SAM" id="MobiDB-lite"/>
    </source>
</evidence>
<dbReference type="HOGENOM" id="CLU_2837863_0_0_1"/>
<dbReference type="EMBL" id="CM001269">
    <property type="protein sequence ID" value="EHH28903.1"/>
    <property type="molecule type" value="Genomic_DNA"/>
</dbReference>
<feature type="region of interest" description="Disordered" evidence="1">
    <location>
        <begin position="1"/>
        <end position="43"/>
    </location>
</feature>
<reference evidence="2" key="1">
    <citation type="journal article" date="2011" name="Nat. Biotechnol.">
        <title>Genome sequencing and comparison of two nonhuman primate animal models, the cynomolgus and Chinese rhesus macaques.</title>
        <authorList>
            <person name="Yan G."/>
            <person name="Zhang G."/>
            <person name="Fang X."/>
            <person name="Zhang Y."/>
            <person name="Li C."/>
            <person name="Ling F."/>
            <person name="Cooper D.N."/>
            <person name="Li Q."/>
            <person name="Li Y."/>
            <person name="van Gool A.J."/>
            <person name="Du H."/>
            <person name="Chen J."/>
            <person name="Chen R."/>
            <person name="Zhang P."/>
            <person name="Huang Z."/>
            <person name="Thompson J.R."/>
            <person name="Meng Y."/>
            <person name="Bai Y."/>
            <person name="Wang J."/>
            <person name="Zhuo M."/>
            <person name="Wang T."/>
            <person name="Huang Y."/>
            <person name="Wei L."/>
            <person name="Li J."/>
            <person name="Wang Z."/>
            <person name="Hu H."/>
            <person name="Yang P."/>
            <person name="Le L."/>
            <person name="Stenson P.D."/>
            <person name="Li B."/>
            <person name="Liu X."/>
            <person name="Ball E.V."/>
            <person name="An N."/>
            <person name="Huang Q."/>
            <person name="Zhang Y."/>
            <person name="Fan W."/>
            <person name="Zhang X."/>
            <person name="Li Y."/>
            <person name="Wang W."/>
            <person name="Katze M.G."/>
            <person name="Su B."/>
            <person name="Nielsen R."/>
            <person name="Yang H."/>
            <person name="Wang J."/>
            <person name="Wang X."/>
            <person name="Wang J."/>
        </authorList>
    </citation>
    <scope>NUCLEOTIDE SEQUENCE [LARGE SCALE GENOMIC DNA]</scope>
    <source>
        <strain evidence="2">CR-5</strain>
    </source>
</reference>
<gene>
    <name evidence="2" type="ORF">EGK_09187</name>
</gene>
<feature type="non-terminal residue" evidence="2">
    <location>
        <position position="1"/>
    </location>
</feature>